<dbReference type="Gene3D" id="3.40.50.720">
    <property type="entry name" value="NAD(P)-binding Rossmann-like Domain"/>
    <property type="match status" value="1"/>
</dbReference>
<evidence type="ECO:0000313" key="3">
    <source>
        <dbReference type="EMBL" id="CAL5221182.1"/>
    </source>
</evidence>
<dbReference type="Pfam" id="PF00106">
    <property type="entry name" value="adh_short"/>
    <property type="match status" value="1"/>
</dbReference>
<dbReference type="EMBL" id="CAXHTA020000005">
    <property type="protein sequence ID" value="CAL5221182.1"/>
    <property type="molecule type" value="Genomic_DNA"/>
</dbReference>
<comment type="caution">
    <text evidence="3">The sequence shown here is derived from an EMBL/GenBank/DDBJ whole genome shotgun (WGS) entry which is preliminary data.</text>
</comment>
<protein>
    <submittedName>
        <fullName evidence="3">G3328 protein</fullName>
    </submittedName>
</protein>
<name>A0ABP1FSW0_9CHLO</name>
<gene>
    <name evidence="3" type="primary">g3328</name>
    <name evidence="3" type="ORF">VP750_LOCUS2841</name>
</gene>
<sequence length="332" mass="35883">MSYEAAHANATGAGDGRPTAMDIIKDEGLVDKLQGKVFLITGGNSGIGVETARAIYATGAHVYITSRDVKKGEDVAQEIAASNPSSKGEIDVLKLELDDLQSVRQCAADFLSKSKQLNVLITNAGIMACPEGKTKDGFELQFGTNHVGHFLLIQLLKPALLASSTPSYNSRVVILSSSAHKRGNVQLDDLDFKKSGYDEWKSYGQSKTSNIWTALEIERRYGSQGLHATAVHPGLISTNLARHVDKSALQAMLASVKPFMKSIPQGAATTVWAATAKEWEGKGGKFLEDCSVAKPFDSEGMNFTRGYLPYAYDHESAKKLWEMSNNFVGTSD</sequence>
<dbReference type="PANTHER" id="PTHR24320:SF272">
    <property type="entry name" value="NAD(P)-BINDING ROSSMANN-FOLD SUPERFAMILY PROTEIN"/>
    <property type="match status" value="1"/>
</dbReference>
<dbReference type="PRINTS" id="PR00081">
    <property type="entry name" value="GDHRDH"/>
</dbReference>
<evidence type="ECO:0000313" key="4">
    <source>
        <dbReference type="Proteomes" id="UP001497392"/>
    </source>
</evidence>
<reference evidence="3 4" key="1">
    <citation type="submission" date="2024-06" db="EMBL/GenBank/DDBJ databases">
        <authorList>
            <person name="Kraege A."/>
            <person name="Thomma B."/>
        </authorList>
    </citation>
    <scope>NUCLEOTIDE SEQUENCE [LARGE SCALE GENOMIC DNA]</scope>
</reference>
<keyword evidence="4" id="KW-1185">Reference proteome</keyword>
<comment type="similarity">
    <text evidence="1">Belongs to the short-chain dehydrogenases/reductases (SDR) family.</text>
</comment>
<dbReference type="Proteomes" id="UP001497392">
    <property type="component" value="Unassembled WGS sequence"/>
</dbReference>
<keyword evidence="2" id="KW-0560">Oxidoreductase</keyword>
<dbReference type="InterPro" id="IPR036291">
    <property type="entry name" value="NAD(P)-bd_dom_sf"/>
</dbReference>
<evidence type="ECO:0000256" key="1">
    <source>
        <dbReference type="ARBA" id="ARBA00006484"/>
    </source>
</evidence>
<proteinExistence type="inferred from homology"/>
<organism evidence="3 4">
    <name type="scientific">Coccomyxa viridis</name>
    <dbReference type="NCBI Taxonomy" id="1274662"/>
    <lineage>
        <taxon>Eukaryota</taxon>
        <taxon>Viridiplantae</taxon>
        <taxon>Chlorophyta</taxon>
        <taxon>core chlorophytes</taxon>
        <taxon>Trebouxiophyceae</taxon>
        <taxon>Trebouxiophyceae incertae sedis</taxon>
        <taxon>Coccomyxaceae</taxon>
        <taxon>Coccomyxa</taxon>
    </lineage>
</organism>
<dbReference type="CDD" id="cd05327">
    <property type="entry name" value="retinol-DH_like_SDR_c_like"/>
    <property type="match status" value="1"/>
</dbReference>
<dbReference type="PANTHER" id="PTHR24320">
    <property type="entry name" value="RETINOL DEHYDROGENASE"/>
    <property type="match status" value="1"/>
</dbReference>
<dbReference type="InterPro" id="IPR002347">
    <property type="entry name" value="SDR_fam"/>
</dbReference>
<dbReference type="SUPFAM" id="SSF51735">
    <property type="entry name" value="NAD(P)-binding Rossmann-fold domains"/>
    <property type="match status" value="1"/>
</dbReference>
<accession>A0ABP1FSW0</accession>
<evidence type="ECO:0000256" key="2">
    <source>
        <dbReference type="ARBA" id="ARBA00023002"/>
    </source>
</evidence>